<dbReference type="EMBL" id="JADEWN010000021">
    <property type="protein sequence ID" value="MBE9190752.1"/>
    <property type="molecule type" value="Genomic_DNA"/>
</dbReference>
<name>A0ABR9UR38_9CHRO</name>
<comment type="caution">
    <text evidence="1">The sequence shown here is derived from an EMBL/GenBank/DDBJ whole genome shotgun (WGS) entry which is preliminary data.</text>
</comment>
<keyword evidence="1" id="KW-0418">Kinase</keyword>
<sequence length="36" mass="4111">MHFCRITVERWGGSIGYTPLVNGGSRFWFLLPQAVN</sequence>
<evidence type="ECO:0000313" key="1">
    <source>
        <dbReference type="EMBL" id="MBE9190752.1"/>
    </source>
</evidence>
<protein>
    <submittedName>
        <fullName evidence="1">Sensor histidine kinase</fullName>
    </submittedName>
</protein>
<organism evidence="1 2">
    <name type="scientific">Gloeocapsopsis crepidinum LEGE 06123</name>
    <dbReference type="NCBI Taxonomy" id="588587"/>
    <lineage>
        <taxon>Bacteria</taxon>
        <taxon>Bacillati</taxon>
        <taxon>Cyanobacteriota</taxon>
        <taxon>Cyanophyceae</taxon>
        <taxon>Oscillatoriophycideae</taxon>
        <taxon>Chroococcales</taxon>
        <taxon>Chroococcaceae</taxon>
        <taxon>Gloeocapsopsis</taxon>
    </lineage>
</organism>
<proteinExistence type="predicted"/>
<keyword evidence="1" id="KW-0808">Transferase</keyword>
<accession>A0ABR9UR38</accession>
<dbReference type="SUPFAM" id="SSF55874">
    <property type="entry name" value="ATPase domain of HSP90 chaperone/DNA topoisomerase II/histidine kinase"/>
    <property type="match status" value="1"/>
</dbReference>
<gene>
    <name evidence="1" type="ORF">IQ230_10375</name>
</gene>
<keyword evidence="2" id="KW-1185">Reference proteome</keyword>
<reference evidence="1 2" key="1">
    <citation type="submission" date="2020-10" db="EMBL/GenBank/DDBJ databases">
        <authorList>
            <person name="Castelo-Branco R."/>
            <person name="Eusebio N."/>
            <person name="Adriana R."/>
            <person name="Vieira A."/>
            <person name="Brugerolle De Fraissinette N."/>
            <person name="Rezende De Castro R."/>
            <person name="Schneider M.P."/>
            <person name="Vasconcelos V."/>
            <person name="Leao P.N."/>
        </authorList>
    </citation>
    <scope>NUCLEOTIDE SEQUENCE [LARGE SCALE GENOMIC DNA]</scope>
    <source>
        <strain evidence="1 2">LEGE 06123</strain>
    </source>
</reference>
<dbReference type="InterPro" id="IPR036890">
    <property type="entry name" value="HATPase_C_sf"/>
</dbReference>
<dbReference type="GO" id="GO:0016301">
    <property type="term" value="F:kinase activity"/>
    <property type="evidence" value="ECO:0007669"/>
    <property type="project" value="UniProtKB-KW"/>
</dbReference>
<evidence type="ECO:0000313" key="2">
    <source>
        <dbReference type="Proteomes" id="UP000651156"/>
    </source>
</evidence>
<dbReference type="Proteomes" id="UP000651156">
    <property type="component" value="Unassembled WGS sequence"/>
</dbReference>